<feature type="transmembrane region" description="Helical" evidence="8">
    <location>
        <begin position="208"/>
        <end position="227"/>
    </location>
</feature>
<dbReference type="PANTHER" id="PTHR33908">
    <property type="entry name" value="MANNOSYLTRANSFERASE YKCB-RELATED"/>
    <property type="match status" value="1"/>
</dbReference>
<dbReference type="RefSeq" id="WP_173715248.1">
    <property type="nucleotide sequence ID" value="NZ_JABTDW010000001.1"/>
</dbReference>
<evidence type="ECO:0000313" key="11">
    <source>
        <dbReference type="Proteomes" id="UP000822184"/>
    </source>
</evidence>
<proteinExistence type="predicted"/>
<organism evidence="10 11">
    <name type="scientific">Clostridium beijerinckii</name>
    <name type="common">Clostridium MP</name>
    <dbReference type="NCBI Taxonomy" id="1520"/>
    <lineage>
        <taxon>Bacteria</taxon>
        <taxon>Bacillati</taxon>
        <taxon>Bacillota</taxon>
        <taxon>Clostridia</taxon>
        <taxon>Eubacteriales</taxon>
        <taxon>Clostridiaceae</taxon>
        <taxon>Clostridium</taxon>
    </lineage>
</organism>
<dbReference type="Pfam" id="PF13231">
    <property type="entry name" value="PMT_2"/>
    <property type="match status" value="1"/>
</dbReference>
<feature type="transmembrane region" description="Helical" evidence="8">
    <location>
        <begin position="13"/>
        <end position="34"/>
    </location>
</feature>
<dbReference type="AlphaFoldDB" id="A0AAE5H1H4"/>
<dbReference type="GO" id="GO:0009103">
    <property type="term" value="P:lipopolysaccharide biosynthetic process"/>
    <property type="evidence" value="ECO:0007669"/>
    <property type="project" value="UniProtKB-ARBA"/>
</dbReference>
<comment type="caution">
    <text evidence="10">The sequence shown here is derived from an EMBL/GenBank/DDBJ whole genome shotgun (WGS) entry which is preliminary data.</text>
</comment>
<dbReference type="InterPro" id="IPR038731">
    <property type="entry name" value="RgtA/B/C-like"/>
</dbReference>
<protein>
    <recommendedName>
        <fullName evidence="9">Glycosyltransferase RgtA/B/C/D-like domain-containing protein</fullName>
    </recommendedName>
</protein>
<dbReference type="InterPro" id="IPR050297">
    <property type="entry name" value="LipidA_mod_glycosyltrf_83"/>
</dbReference>
<reference evidence="10" key="1">
    <citation type="submission" date="2020-06" db="EMBL/GenBank/DDBJ databases">
        <title>Genomic insights into acetone-butanol-ethanol (ABE) fermentation by sequencing solventogenic clostridia strains.</title>
        <authorList>
            <person name="Brown S."/>
        </authorList>
    </citation>
    <scope>NUCLEOTIDE SEQUENCE</scope>
    <source>
        <strain evidence="10">DJ123</strain>
    </source>
</reference>
<feature type="transmembrane region" description="Helical" evidence="8">
    <location>
        <begin position="379"/>
        <end position="406"/>
    </location>
</feature>
<evidence type="ECO:0000256" key="3">
    <source>
        <dbReference type="ARBA" id="ARBA00022676"/>
    </source>
</evidence>
<evidence type="ECO:0000256" key="8">
    <source>
        <dbReference type="SAM" id="Phobius"/>
    </source>
</evidence>
<feature type="transmembrane region" description="Helical" evidence="8">
    <location>
        <begin position="174"/>
        <end position="196"/>
    </location>
</feature>
<accession>A0AAE5H1H4</accession>
<keyword evidence="4" id="KW-0808">Transferase</keyword>
<keyword evidence="5 8" id="KW-0812">Transmembrane</keyword>
<feature type="transmembrane region" description="Helical" evidence="8">
    <location>
        <begin position="268"/>
        <end position="288"/>
    </location>
</feature>
<feature type="transmembrane region" description="Helical" evidence="8">
    <location>
        <begin position="326"/>
        <end position="346"/>
    </location>
</feature>
<evidence type="ECO:0000256" key="5">
    <source>
        <dbReference type="ARBA" id="ARBA00022692"/>
    </source>
</evidence>
<dbReference type="PANTHER" id="PTHR33908:SF11">
    <property type="entry name" value="MEMBRANE PROTEIN"/>
    <property type="match status" value="1"/>
</dbReference>
<name>A0AAE5H1H4_CLOBE</name>
<evidence type="ECO:0000256" key="4">
    <source>
        <dbReference type="ARBA" id="ARBA00022679"/>
    </source>
</evidence>
<keyword evidence="7 8" id="KW-0472">Membrane</keyword>
<evidence type="ECO:0000313" key="10">
    <source>
        <dbReference type="EMBL" id="NSB12442.1"/>
    </source>
</evidence>
<keyword evidence="3" id="KW-0328">Glycosyltransferase</keyword>
<feature type="transmembrane region" description="Helical" evidence="8">
    <location>
        <begin position="294"/>
        <end position="314"/>
    </location>
</feature>
<evidence type="ECO:0000259" key="9">
    <source>
        <dbReference type="Pfam" id="PF13231"/>
    </source>
</evidence>
<keyword evidence="2" id="KW-1003">Cell membrane</keyword>
<dbReference type="Proteomes" id="UP000822184">
    <property type="component" value="Unassembled WGS sequence"/>
</dbReference>
<feature type="transmembrane region" description="Helical" evidence="8">
    <location>
        <begin position="418"/>
        <end position="438"/>
    </location>
</feature>
<dbReference type="EMBL" id="JABTDW010000001">
    <property type="protein sequence ID" value="NSB12442.1"/>
    <property type="molecule type" value="Genomic_DNA"/>
</dbReference>
<sequence length="581" mass="67350">MHNSKQENNFKKISIFILISLMISLFIQVVMIPAKGKNYENDKFNLVNSEMNIINYDVKDSKFVAKNNDPQLLFTEINSSISAVEINFVEPLLEDISIQIFYTENNKELTEENSKTFIAKKGNKQSIVEIPYKNYSAMRVDIGTKEGQSFKLDNIKIRSSKISILGRVVSKIKIFNLLLIMFIVLILLNIISKYKAKIFNEQSKVPETIFISFCFILFTLWAIVQPFNSCPDELMRYDVIKYVFDYNKLPNGGDPLIINKIWGFSYAFLPYLSGLVSVLFMKILSIFITNEWGLILAARMAVVCFGTLTVYYVIKISNKLFKGEYKWLFIALICCLPQFAFLSSYMNNDMLALLSVAMMIYYWIEGHENGWKTKTNIKLAISVSICLLSYYNAYTFVLFSIVFFIWSNIHNKENKNIILRKFISVAIIVFILCGWWFIRNAILYDGDFIGMSTMEKYSNMYAIEAIKPVNRFTPLKQGIPLISMLFNMKWLSDTYLSFIGRFGYMNIPVYDWMYYFYSSIISIGIILFISKVYELKKKKDIKFIFFGCVGLAGILTILLSMYVSVKKLTDRKCKPPLLKLA</sequence>
<evidence type="ECO:0000256" key="7">
    <source>
        <dbReference type="ARBA" id="ARBA00023136"/>
    </source>
</evidence>
<feature type="transmembrane region" description="Helical" evidence="8">
    <location>
        <begin position="541"/>
        <end position="563"/>
    </location>
</feature>
<evidence type="ECO:0000256" key="1">
    <source>
        <dbReference type="ARBA" id="ARBA00004651"/>
    </source>
</evidence>
<feature type="transmembrane region" description="Helical" evidence="8">
    <location>
        <begin position="512"/>
        <end position="529"/>
    </location>
</feature>
<dbReference type="GO" id="GO:0016763">
    <property type="term" value="F:pentosyltransferase activity"/>
    <property type="evidence" value="ECO:0007669"/>
    <property type="project" value="TreeGrafter"/>
</dbReference>
<comment type="subcellular location">
    <subcellularLocation>
        <location evidence="1">Cell membrane</location>
        <topology evidence="1">Multi-pass membrane protein</topology>
    </subcellularLocation>
</comment>
<dbReference type="GO" id="GO:0005886">
    <property type="term" value="C:plasma membrane"/>
    <property type="evidence" value="ECO:0007669"/>
    <property type="project" value="UniProtKB-SubCell"/>
</dbReference>
<feature type="domain" description="Glycosyltransferase RgtA/B/C/D-like" evidence="9">
    <location>
        <begin position="284"/>
        <end position="436"/>
    </location>
</feature>
<evidence type="ECO:0000256" key="2">
    <source>
        <dbReference type="ARBA" id="ARBA00022475"/>
    </source>
</evidence>
<evidence type="ECO:0000256" key="6">
    <source>
        <dbReference type="ARBA" id="ARBA00022989"/>
    </source>
</evidence>
<gene>
    <name evidence="10" type="ORF">BCD95_000701</name>
</gene>
<keyword evidence="6 8" id="KW-1133">Transmembrane helix</keyword>